<dbReference type="PANTHER" id="PTHR43278">
    <property type="entry name" value="NAD(P)H-DEPENDENT FMN-CONTAINING OXIDOREDUCTASE YWQN-RELATED"/>
    <property type="match status" value="1"/>
</dbReference>
<keyword evidence="3" id="KW-0285">Flavoprotein</keyword>
<evidence type="ECO:0000313" key="8">
    <source>
        <dbReference type="Proteomes" id="UP000050360"/>
    </source>
</evidence>
<reference evidence="7 8" key="1">
    <citation type="submission" date="2015-09" db="EMBL/GenBank/DDBJ databases">
        <title>A metagenomics-based metabolic model of nitrate-dependent anaerobic oxidation of methane by Methanoperedens-like archaea.</title>
        <authorList>
            <person name="Arshad A."/>
            <person name="Speth D.R."/>
            <person name="De Graaf R.M."/>
            <person name="Op Den Camp H.J."/>
            <person name="Jetten M.S."/>
            <person name="Welte C.U."/>
        </authorList>
    </citation>
    <scope>NUCLEOTIDE SEQUENCE [LARGE SCALE GENOMIC DNA]</scope>
</reference>
<dbReference type="PANTHER" id="PTHR43278:SF3">
    <property type="entry name" value="IRON-SULFUR FLAVOPROTEIN MJ0731"/>
    <property type="match status" value="1"/>
</dbReference>
<dbReference type="AlphaFoldDB" id="A0A0P8CN44"/>
<comment type="cofactor">
    <cofactor evidence="2">
        <name>[4Fe-4S] cluster</name>
        <dbReference type="ChEBI" id="CHEBI:49883"/>
    </cofactor>
</comment>
<accession>A0A0P8CN44</accession>
<dbReference type="Pfam" id="PF03358">
    <property type="entry name" value="FMN_red"/>
    <property type="match status" value="1"/>
</dbReference>
<evidence type="ECO:0000259" key="6">
    <source>
        <dbReference type="Pfam" id="PF03358"/>
    </source>
</evidence>
<protein>
    <submittedName>
        <fullName evidence="7">Iron-sulfur flavoprotein</fullName>
    </submittedName>
</protein>
<dbReference type="InterPro" id="IPR005025">
    <property type="entry name" value="FMN_Rdtase-like_dom"/>
</dbReference>
<dbReference type="PATRIC" id="fig|1719120.3.peg.431"/>
<dbReference type="SUPFAM" id="SSF52218">
    <property type="entry name" value="Flavoproteins"/>
    <property type="match status" value="1"/>
</dbReference>
<organism evidence="7 8">
    <name type="scientific">Candidatus Methanoperedens nitratireducens</name>
    <dbReference type="NCBI Taxonomy" id="1392998"/>
    <lineage>
        <taxon>Archaea</taxon>
        <taxon>Methanobacteriati</taxon>
        <taxon>Methanobacteriota</taxon>
        <taxon>Stenosarchaea group</taxon>
        <taxon>Methanomicrobia</taxon>
        <taxon>Methanosarcinales</taxon>
        <taxon>ANME-2 cluster</taxon>
        <taxon>Candidatus Methanoperedentaceae</taxon>
        <taxon>Candidatus Methanoperedens</taxon>
    </lineage>
</organism>
<comment type="cofactor">
    <cofactor evidence="1">
        <name>FMN</name>
        <dbReference type="ChEBI" id="CHEBI:58210"/>
    </cofactor>
</comment>
<dbReference type="Gene3D" id="3.40.50.360">
    <property type="match status" value="1"/>
</dbReference>
<evidence type="ECO:0000313" key="7">
    <source>
        <dbReference type="EMBL" id="KPQ45011.1"/>
    </source>
</evidence>
<evidence type="ECO:0000256" key="2">
    <source>
        <dbReference type="ARBA" id="ARBA00001966"/>
    </source>
</evidence>
<gene>
    <name evidence="7" type="ORF">MPEBLZ_00396</name>
</gene>
<dbReference type="InterPro" id="IPR051796">
    <property type="entry name" value="ISF_SsuE-like"/>
</dbReference>
<sequence>MNAEHRIKLFGICGSPKKGATDYIVQEALKYAKEKYNVETEYFSAMGKKMNFCIHCDYCIREKKGCIHKDDMPEVYEKLKWADAIIIGTPVYQGSVSGQTKVIMDRCRALAAQDIHFILNKPGAAFAVGGDRIGGQEPSIRTILDFYMINEAIPVGGGSFGANLGGTFWSKDKGAEGAKKDEEGLKSMHKTINRLIKLASILNNKKPKVI</sequence>
<comment type="similarity">
    <text evidence="5">Belongs to the SsuE family. Isf subfamily.</text>
</comment>
<evidence type="ECO:0000256" key="3">
    <source>
        <dbReference type="ARBA" id="ARBA00022630"/>
    </source>
</evidence>
<dbReference type="Proteomes" id="UP000050360">
    <property type="component" value="Unassembled WGS sequence"/>
</dbReference>
<evidence type="ECO:0000256" key="4">
    <source>
        <dbReference type="ARBA" id="ARBA00022643"/>
    </source>
</evidence>
<dbReference type="GO" id="GO:0016491">
    <property type="term" value="F:oxidoreductase activity"/>
    <property type="evidence" value="ECO:0007669"/>
    <property type="project" value="InterPro"/>
</dbReference>
<proteinExistence type="inferred from homology"/>
<comment type="caution">
    <text evidence="7">The sequence shown here is derived from an EMBL/GenBank/DDBJ whole genome shotgun (WGS) entry which is preliminary data.</text>
</comment>
<keyword evidence="4" id="KW-0288">FMN</keyword>
<name>A0A0P8CN44_9EURY</name>
<evidence type="ECO:0000256" key="1">
    <source>
        <dbReference type="ARBA" id="ARBA00001917"/>
    </source>
</evidence>
<dbReference type="InterPro" id="IPR029039">
    <property type="entry name" value="Flavoprotein-like_sf"/>
</dbReference>
<dbReference type="EMBL" id="LKCM01000034">
    <property type="protein sequence ID" value="KPQ45011.1"/>
    <property type="molecule type" value="Genomic_DNA"/>
</dbReference>
<feature type="domain" description="NADPH-dependent FMN reductase-like" evidence="6">
    <location>
        <begin position="8"/>
        <end position="163"/>
    </location>
</feature>
<evidence type="ECO:0000256" key="5">
    <source>
        <dbReference type="ARBA" id="ARBA00038292"/>
    </source>
</evidence>